<evidence type="ECO:0000256" key="2">
    <source>
        <dbReference type="ARBA" id="ARBA00005466"/>
    </source>
</evidence>
<accession>A0A3M8A4L2</accession>
<dbReference type="Gene3D" id="3.30.43.10">
    <property type="entry name" value="Uridine Diphospho-n-acetylenolpyruvylglucosamine Reductase, domain 2"/>
    <property type="match status" value="1"/>
</dbReference>
<dbReference type="SUPFAM" id="SSF55103">
    <property type="entry name" value="FAD-linked oxidases, C-terminal domain"/>
    <property type="match status" value="1"/>
</dbReference>
<dbReference type="Gene3D" id="3.30.465.10">
    <property type="match status" value="1"/>
</dbReference>
<evidence type="ECO:0000259" key="6">
    <source>
        <dbReference type="PROSITE" id="PS51387"/>
    </source>
</evidence>
<keyword evidence="4" id="KW-0274">FAD</keyword>
<dbReference type="PANTHER" id="PTHR42973">
    <property type="entry name" value="BINDING OXIDOREDUCTASE, PUTATIVE (AFU_ORTHOLOGUE AFUA_1G17690)-RELATED"/>
    <property type="match status" value="1"/>
</dbReference>
<dbReference type="SUPFAM" id="SSF56176">
    <property type="entry name" value="FAD-binding/transporter-associated domain-like"/>
    <property type="match status" value="1"/>
</dbReference>
<protein>
    <submittedName>
        <fullName evidence="7">FAD-binding oxidoreductase</fullName>
    </submittedName>
</protein>
<dbReference type="InterPro" id="IPR016164">
    <property type="entry name" value="FAD-linked_Oxase-like_C"/>
</dbReference>
<dbReference type="Gene3D" id="3.40.462.20">
    <property type="match status" value="1"/>
</dbReference>
<dbReference type="InterPro" id="IPR050416">
    <property type="entry name" value="FAD-linked_Oxidoreductase"/>
</dbReference>
<comment type="caution">
    <text evidence="7">The sequence shown here is derived from an EMBL/GenBank/DDBJ whole genome shotgun (WGS) entry which is preliminary data.</text>
</comment>
<dbReference type="Pfam" id="PF01565">
    <property type="entry name" value="FAD_binding_4"/>
    <property type="match status" value="1"/>
</dbReference>
<name>A0A3M8A4L2_9MICO</name>
<dbReference type="InterPro" id="IPR016169">
    <property type="entry name" value="FAD-bd_PCMH_sub2"/>
</dbReference>
<gene>
    <name evidence="7" type="ORF">EDM22_15670</name>
</gene>
<comment type="cofactor">
    <cofactor evidence="1">
        <name>FAD</name>
        <dbReference type="ChEBI" id="CHEBI:57692"/>
    </cofactor>
</comment>
<keyword evidence="5" id="KW-0560">Oxidoreductase</keyword>
<dbReference type="Proteomes" id="UP000275048">
    <property type="component" value="Unassembled WGS sequence"/>
</dbReference>
<dbReference type="PANTHER" id="PTHR42973:SF39">
    <property type="entry name" value="FAD-BINDING PCMH-TYPE DOMAIN-CONTAINING PROTEIN"/>
    <property type="match status" value="1"/>
</dbReference>
<dbReference type="AlphaFoldDB" id="A0A3M8A4L2"/>
<dbReference type="EMBL" id="RHHB01000044">
    <property type="protein sequence ID" value="RNB45637.1"/>
    <property type="molecule type" value="Genomic_DNA"/>
</dbReference>
<dbReference type="GO" id="GO:0016491">
    <property type="term" value="F:oxidoreductase activity"/>
    <property type="evidence" value="ECO:0007669"/>
    <property type="project" value="UniProtKB-KW"/>
</dbReference>
<dbReference type="OrthoDB" id="9775082at2"/>
<dbReference type="PROSITE" id="PS51387">
    <property type="entry name" value="FAD_PCMH"/>
    <property type="match status" value="1"/>
</dbReference>
<dbReference type="InterPro" id="IPR016167">
    <property type="entry name" value="FAD-bd_PCMH_sub1"/>
</dbReference>
<evidence type="ECO:0000256" key="4">
    <source>
        <dbReference type="ARBA" id="ARBA00022827"/>
    </source>
</evidence>
<dbReference type="InterPro" id="IPR006094">
    <property type="entry name" value="Oxid_FAD_bind_N"/>
</dbReference>
<proteinExistence type="inferred from homology"/>
<dbReference type="InterPro" id="IPR036318">
    <property type="entry name" value="FAD-bd_PCMH-like_sf"/>
</dbReference>
<keyword evidence="8" id="KW-1185">Reference proteome</keyword>
<organism evidence="7 8">
    <name type="scientific">Agromyces tardus</name>
    <dbReference type="NCBI Taxonomy" id="2583849"/>
    <lineage>
        <taxon>Bacteria</taxon>
        <taxon>Bacillati</taxon>
        <taxon>Actinomycetota</taxon>
        <taxon>Actinomycetes</taxon>
        <taxon>Micrococcales</taxon>
        <taxon>Microbacteriaceae</taxon>
        <taxon>Agromyces</taxon>
    </lineage>
</organism>
<evidence type="ECO:0000256" key="3">
    <source>
        <dbReference type="ARBA" id="ARBA00022630"/>
    </source>
</evidence>
<dbReference type="GO" id="GO:0071949">
    <property type="term" value="F:FAD binding"/>
    <property type="evidence" value="ECO:0007669"/>
    <property type="project" value="InterPro"/>
</dbReference>
<evidence type="ECO:0000256" key="1">
    <source>
        <dbReference type="ARBA" id="ARBA00001974"/>
    </source>
</evidence>
<feature type="domain" description="FAD-binding PCMH-type" evidence="6">
    <location>
        <begin position="53"/>
        <end position="219"/>
    </location>
</feature>
<reference evidence="7 8" key="1">
    <citation type="submission" date="2018-10" db="EMBL/GenBank/DDBJ databases">
        <title>Isolation, diversity and antibacterial activity of antinobacteria from the wheat rhizosphere soil.</title>
        <authorList>
            <person name="Sun T."/>
        </authorList>
    </citation>
    <scope>NUCLEOTIDE SEQUENCE [LARGE SCALE GENOMIC DNA]</scope>
    <source>
        <strain evidence="7 8">SJ-23</strain>
    </source>
</reference>
<sequence length="460" mass="47645">MGDPWPDLGSRMSEAAGTLTRMSIVTELSERLPGRVHGPGTPEFDAGRTVFAGPGEAEAVVRPSSADEVATAVRVATSAGVPLTVRSGGHGSDPVAGGIVIDLAELSGVELADGGLVHVGGGAHWGDVASALAPHSLGITSGDTGDVGVGGLALGGGIGWLARTHGLTVDILREVEVVTAAGEVLIANDAQHRELFWALRGGGGNFGVVTRFTFEAAPVDGLVGGHVRFDQSDVRAVLRAWRDVMAAGPDELNSTLLVMPQLMPEMPAGPQLAVALLGSEAELRRLLEPLLSLPSVTEVALAPVAYADLLEESPPGKPPFRLVGGNGFVPDLSDEALDVFLRALDREIPTMLMLRALGGAFSRVPADATPIAHRDGQALLAVNGILPPDATDEQVAAARVATDAALAFTSGEYSNFTPDFGEEQLAAIFPPPTLERLRRVKAEVDPGDVFRASHHIAPAR</sequence>
<evidence type="ECO:0000313" key="7">
    <source>
        <dbReference type="EMBL" id="RNB45637.1"/>
    </source>
</evidence>
<evidence type="ECO:0000256" key="5">
    <source>
        <dbReference type="ARBA" id="ARBA00023002"/>
    </source>
</evidence>
<dbReference type="InterPro" id="IPR016166">
    <property type="entry name" value="FAD-bd_PCMH"/>
</dbReference>
<keyword evidence="3" id="KW-0285">Flavoprotein</keyword>
<comment type="similarity">
    <text evidence="2">Belongs to the oxygen-dependent FAD-linked oxidoreductase family.</text>
</comment>
<evidence type="ECO:0000313" key="8">
    <source>
        <dbReference type="Proteomes" id="UP000275048"/>
    </source>
</evidence>